<comment type="caution">
    <text evidence="2">The sequence shown here is derived from an EMBL/GenBank/DDBJ whole genome shotgun (WGS) entry which is preliminary data.</text>
</comment>
<dbReference type="InterPro" id="IPR000835">
    <property type="entry name" value="HTH_MarR-typ"/>
</dbReference>
<evidence type="ECO:0000313" key="2">
    <source>
        <dbReference type="EMBL" id="NHA70063.1"/>
    </source>
</evidence>
<protein>
    <submittedName>
        <fullName evidence="2">MarR family transcriptional regulator</fullName>
    </submittedName>
</protein>
<dbReference type="Gene3D" id="1.10.10.10">
    <property type="entry name" value="Winged helix-like DNA-binding domain superfamily/Winged helix DNA-binding domain"/>
    <property type="match status" value="1"/>
</dbReference>
<proteinExistence type="predicted"/>
<reference evidence="2" key="1">
    <citation type="submission" date="2020-03" db="EMBL/GenBank/DDBJ databases">
        <title>Phycicoccus flavus sp. nov., a novel endophytic actinobacterium isolated from branch of Kandelia candel.</title>
        <authorList>
            <person name="Tuo L."/>
        </authorList>
    </citation>
    <scope>NUCLEOTIDE SEQUENCE</scope>
    <source>
        <strain evidence="2">CMS6Z-2</strain>
    </source>
</reference>
<dbReference type="AlphaFoldDB" id="A0A8T6R960"/>
<dbReference type="SMART" id="SM00347">
    <property type="entry name" value="HTH_MARR"/>
    <property type="match status" value="1"/>
</dbReference>
<dbReference type="RefSeq" id="WP_164896737.1">
    <property type="nucleotide sequence ID" value="NZ_SAYU02000094.1"/>
</dbReference>
<name>A0A8T6R960_9MICO</name>
<evidence type="ECO:0000313" key="3">
    <source>
        <dbReference type="Proteomes" id="UP000287866"/>
    </source>
</evidence>
<dbReference type="PANTHER" id="PTHR33164:SF103">
    <property type="entry name" value="REGULATORY PROTEIN MARR"/>
    <property type="match status" value="1"/>
</dbReference>
<dbReference type="Pfam" id="PF12802">
    <property type="entry name" value="MarR_2"/>
    <property type="match status" value="1"/>
</dbReference>
<sequence>MRDPGAETVDELLERLSVRATHARMSSRCMFLPQEDRVGDLPLLLRLASTATDRRVSDRLAGLELALTPPELEVLRRVAQKPSGGRDLATYLGRSPQRVSAVLARLVELGLVQREPSWRDSRVHAARPTDAGLDAVDDAAERLAGTVGVDLDGLGVEVRDLFARVLVVVAAG</sequence>
<feature type="domain" description="HTH marR-type" evidence="1">
    <location>
        <begin position="60"/>
        <end position="159"/>
    </location>
</feature>
<dbReference type="InterPro" id="IPR036390">
    <property type="entry name" value="WH_DNA-bd_sf"/>
</dbReference>
<dbReference type="Proteomes" id="UP000287866">
    <property type="component" value="Unassembled WGS sequence"/>
</dbReference>
<dbReference type="GO" id="GO:0006950">
    <property type="term" value="P:response to stress"/>
    <property type="evidence" value="ECO:0007669"/>
    <property type="project" value="TreeGrafter"/>
</dbReference>
<accession>A0A8T6R960</accession>
<dbReference type="SUPFAM" id="SSF46785">
    <property type="entry name" value="Winged helix' DNA-binding domain"/>
    <property type="match status" value="1"/>
</dbReference>
<dbReference type="EMBL" id="SAYU02000094">
    <property type="protein sequence ID" value="NHA70063.1"/>
    <property type="molecule type" value="Genomic_DNA"/>
</dbReference>
<dbReference type="PANTHER" id="PTHR33164">
    <property type="entry name" value="TRANSCRIPTIONAL REGULATOR, MARR FAMILY"/>
    <property type="match status" value="1"/>
</dbReference>
<dbReference type="GO" id="GO:0003700">
    <property type="term" value="F:DNA-binding transcription factor activity"/>
    <property type="evidence" value="ECO:0007669"/>
    <property type="project" value="InterPro"/>
</dbReference>
<dbReference type="InterPro" id="IPR036388">
    <property type="entry name" value="WH-like_DNA-bd_sf"/>
</dbReference>
<evidence type="ECO:0000259" key="1">
    <source>
        <dbReference type="SMART" id="SM00347"/>
    </source>
</evidence>
<dbReference type="InterPro" id="IPR039422">
    <property type="entry name" value="MarR/SlyA-like"/>
</dbReference>
<organism evidence="2 3">
    <name type="scientific">Phycicoccus flavus</name>
    <dbReference type="NCBI Taxonomy" id="2502783"/>
    <lineage>
        <taxon>Bacteria</taxon>
        <taxon>Bacillati</taxon>
        <taxon>Actinomycetota</taxon>
        <taxon>Actinomycetes</taxon>
        <taxon>Micrococcales</taxon>
        <taxon>Intrasporangiaceae</taxon>
        <taxon>Phycicoccus</taxon>
    </lineage>
</organism>
<keyword evidence="3" id="KW-1185">Reference proteome</keyword>
<gene>
    <name evidence="2" type="ORF">EPD83_018685</name>
</gene>